<feature type="compositionally biased region" description="Polar residues" evidence="1">
    <location>
        <begin position="22"/>
        <end position="33"/>
    </location>
</feature>
<feature type="compositionally biased region" description="Basic and acidic residues" evidence="1">
    <location>
        <begin position="8"/>
        <end position="19"/>
    </location>
</feature>
<dbReference type="AlphaFoldDB" id="A0A4Z2E431"/>
<sequence length="67" mass="7815">MEAMTDVSRQRREKPEAALRENLQTTGPDLNLTSGGGPEEERRRRRGGDVYGDESRPRVWFEKKYFT</sequence>
<feature type="region of interest" description="Disordered" evidence="1">
    <location>
        <begin position="1"/>
        <end position="54"/>
    </location>
</feature>
<reference evidence="2 3" key="1">
    <citation type="submission" date="2019-03" db="EMBL/GenBank/DDBJ databases">
        <title>First draft genome of Liparis tanakae, snailfish: a comprehensive survey of snailfish specific genes.</title>
        <authorList>
            <person name="Kim W."/>
            <person name="Song I."/>
            <person name="Jeong J.-H."/>
            <person name="Kim D."/>
            <person name="Kim S."/>
            <person name="Ryu S."/>
            <person name="Song J.Y."/>
            <person name="Lee S.K."/>
        </authorList>
    </citation>
    <scope>NUCLEOTIDE SEQUENCE [LARGE SCALE GENOMIC DNA]</scope>
    <source>
        <tissue evidence="2">Muscle</tissue>
    </source>
</reference>
<accession>A0A4Z2E431</accession>
<keyword evidence="3" id="KW-1185">Reference proteome</keyword>
<evidence type="ECO:0000313" key="3">
    <source>
        <dbReference type="Proteomes" id="UP000314294"/>
    </source>
</evidence>
<protein>
    <submittedName>
        <fullName evidence="2">Uncharacterized protein</fullName>
    </submittedName>
</protein>
<gene>
    <name evidence="2" type="ORF">EYF80_066771</name>
</gene>
<name>A0A4Z2E431_9TELE</name>
<evidence type="ECO:0000256" key="1">
    <source>
        <dbReference type="SAM" id="MobiDB-lite"/>
    </source>
</evidence>
<organism evidence="2 3">
    <name type="scientific">Liparis tanakae</name>
    <name type="common">Tanaka's snailfish</name>
    <dbReference type="NCBI Taxonomy" id="230148"/>
    <lineage>
        <taxon>Eukaryota</taxon>
        <taxon>Metazoa</taxon>
        <taxon>Chordata</taxon>
        <taxon>Craniata</taxon>
        <taxon>Vertebrata</taxon>
        <taxon>Euteleostomi</taxon>
        <taxon>Actinopterygii</taxon>
        <taxon>Neopterygii</taxon>
        <taxon>Teleostei</taxon>
        <taxon>Neoteleostei</taxon>
        <taxon>Acanthomorphata</taxon>
        <taxon>Eupercaria</taxon>
        <taxon>Perciformes</taxon>
        <taxon>Cottioidei</taxon>
        <taxon>Cottales</taxon>
        <taxon>Liparidae</taxon>
        <taxon>Liparis</taxon>
    </lineage>
</organism>
<evidence type="ECO:0000313" key="2">
    <source>
        <dbReference type="EMBL" id="TNN23112.1"/>
    </source>
</evidence>
<dbReference type="Proteomes" id="UP000314294">
    <property type="component" value="Unassembled WGS sequence"/>
</dbReference>
<dbReference type="EMBL" id="SRLO01019729">
    <property type="protein sequence ID" value="TNN23112.1"/>
    <property type="molecule type" value="Genomic_DNA"/>
</dbReference>
<proteinExistence type="predicted"/>
<comment type="caution">
    <text evidence="2">The sequence shown here is derived from an EMBL/GenBank/DDBJ whole genome shotgun (WGS) entry which is preliminary data.</text>
</comment>